<dbReference type="Pfam" id="PF08645">
    <property type="entry name" value="PNK3P"/>
    <property type="match status" value="1"/>
</dbReference>
<proteinExistence type="predicted"/>
<gene>
    <name evidence="1" type="ORF">D0962_37185</name>
</gene>
<dbReference type="Gene3D" id="3.40.50.1000">
    <property type="entry name" value="HAD superfamily/HAD-like"/>
    <property type="match status" value="1"/>
</dbReference>
<dbReference type="InterPro" id="IPR013954">
    <property type="entry name" value="PNK3P"/>
</dbReference>
<evidence type="ECO:0000313" key="1">
    <source>
        <dbReference type="EMBL" id="NEZ68303.1"/>
    </source>
</evidence>
<dbReference type="InterPro" id="IPR023214">
    <property type="entry name" value="HAD_sf"/>
</dbReference>
<dbReference type="AlphaFoldDB" id="A0A6M0SK83"/>
<dbReference type="GO" id="GO:0016791">
    <property type="term" value="F:phosphatase activity"/>
    <property type="evidence" value="ECO:0007669"/>
    <property type="project" value="InterPro"/>
</dbReference>
<dbReference type="PANTHER" id="PTHR42891:SF1">
    <property type="entry name" value="D-GLYCERO-BETA-D-MANNO-HEPTOSE-1,7-BISPHOSPHATE 7-PHOSPHATASE"/>
    <property type="match status" value="1"/>
</dbReference>
<organism evidence="1 2">
    <name type="scientific">Adonisia turfae CCMR0082</name>
    <dbReference type="NCBI Taxonomy" id="2304604"/>
    <lineage>
        <taxon>Bacteria</taxon>
        <taxon>Bacillati</taxon>
        <taxon>Cyanobacteriota</taxon>
        <taxon>Adonisia</taxon>
        <taxon>Adonisia turfae</taxon>
    </lineage>
</organism>
<dbReference type="NCBIfam" id="TIGR01662">
    <property type="entry name" value="HAD-SF-IIIA"/>
    <property type="match status" value="1"/>
</dbReference>
<comment type="caution">
    <text evidence="1">The sequence shown here is derived from an EMBL/GenBank/DDBJ whole genome shotgun (WGS) entry which is preliminary data.</text>
</comment>
<evidence type="ECO:0000313" key="2">
    <source>
        <dbReference type="Proteomes" id="UP000473574"/>
    </source>
</evidence>
<dbReference type="Proteomes" id="UP000473574">
    <property type="component" value="Unassembled WGS sequence"/>
</dbReference>
<dbReference type="InterPro" id="IPR004446">
    <property type="entry name" value="Heptose_bisP_phosphatase"/>
</dbReference>
<reference evidence="1 2" key="1">
    <citation type="journal article" date="2020" name="Microb. Ecol.">
        <title>Ecogenomics of the Marine Benthic Filamentous Cyanobacterium Adonisia.</title>
        <authorList>
            <person name="Walter J.M."/>
            <person name="Coutinho F.H."/>
            <person name="Leomil L."/>
            <person name="Hargreaves P.I."/>
            <person name="Campeao M.E."/>
            <person name="Vieira V.V."/>
            <person name="Silva B.S."/>
            <person name="Fistarol G.O."/>
            <person name="Salomon P.S."/>
            <person name="Sawabe T."/>
            <person name="Mino S."/>
            <person name="Hosokawa M."/>
            <person name="Miyashita H."/>
            <person name="Maruyama F."/>
            <person name="van Verk M.C."/>
            <person name="Dutilh B.E."/>
            <person name="Thompson C.C."/>
            <person name="Thompson F.L."/>
        </authorList>
    </citation>
    <scope>NUCLEOTIDE SEQUENCE [LARGE SCALE GENOMIC DNA]</scope>
    <source>
        <strain evidence="1 2">CCMR0082</strain>
    </source>
</reference>
<dbReference type="GO" id="GO:0005975">
    <property type="term" value="P:carbohydrate metabolic process"/>
    <property type="evidence" value="ECO:0007669"/>
    <property type="project" value="InterPro"/>
</dbReference>
<name>A0A6M0SK83_9CYAN</name>
<dbReference type="EMBL" id="QZCE01000002">
    <property type="protein sequence ID" value="NEZ68303.1"/>
    <property type="molecule type" value="Genomic_DNA"/>
</dbReference>
<dbReference type="PANTHER" id="PTHR42891">
    <property type="entry name" value="D-GLYCERO-BETA-D-MANNO-HEPTOSE-1,7-BISPHOSPHATE 7-PHOSPHATASE"/>
    <property type="match status" value="1"/>
</dbReference>
<dbReference type="InterPro" id="IPR006549">
    <property type="entry name" value="HAD-SF_hydro_IIIA"/>
</dbReference>
<keyword evidence="1" id="KW-0378">Hydrolase</keyword>
<sequence length="168" mass="18890">MDRILILDKDGTLVKPKSGQKFVQHPEDQEVLPGVYEAIQRYMLQGYKIGIATNQGGVQAGYKTLESAQEELAYCIKLLGPVVSCAALCPDDGSTCLAWFDGTWDTYDRVSAFPYDSFRKPGKGMLQLLYQQDDLLYVGDRPEDEEAAFDMGCEFIWAHEFRETGLTQ</sequence>
<dbReference type="SUPFAM" id="SSF56784">
    <property type="entry name" value="HAD-like"/>
    <property type="match status" value="1"/>
</dbReference>
<dbReference type="RefSeq" id="WP_163671534.1">
    <property type="nucleotide sequence ID" value="NZ_QZCE01000002.1"/>
</dbReference>
<protein>
    <submittedName>
        <fullName evidence="1">HAD-IIIA family hydrolase</fullName>
    </submittedName>
</protein>
<dbReference type="InterPro" id="IPR036412">
    <property type="entry name" value="HAD-like_sf"/>
</dbReference>
<accession>A0A6M0SK83</accession>